<evidence type="ECO:0000313" key="1">
    <source>
        <dbReference type="EMBL" id="KAK9759616.1"/>
    </source>
</evidence>
<dbReference type="PANTHER" id="PTHR33559:SF1">
    <property type="entry name" value="PROTEASOME ASSEMBLY CHAPERONE 4"/>
    <property type="match status" value="1"/>
</dbReference>
<dbReference type="Pfam" id="PF16093">
    <property type="entry name" value="PAC4"/>
    <property type="match status" value="1"/>
</dbReference>
<organism evidence="1 2">
    <name type="scientific">Basidiobolus ranarum</name>
    <dbReference type="NCBI Taxonomy" id="34480"/>
    <lineage>
        <taxon>Eukaryota</taxon>
        <taxon>Fungi</taxon>
        <taxon>Fungi incertae sedis</taxon>
        <taxon>Zoopagomycota</taxon>
        <taxon>Entomophthoromycotina</taxon>
        <taxon>Basidiobolomycetes</taxon>
        <taxon>Basidiobolales</taxon>
        <taxon>Basidiobolaceae</taxon>
        <taxon>Basidiobolus</taxon>
    </lineage>
</organism>
<proteinExistence type="predicted"/>
<comment type="caution">
    <text evidence="1">The sequence shown here is derived from an EMBL/GenBank/DDBJ whole genome shotgun (WGS) entry which is preliminary data.</text>
</comment>
<keyword evidence="2" id="KW-1185">Reference proteome</keyword>
<gene>
    <name evidence="1" type="ORF">K7432_017206</name>
</gene>
<evidence type="ECO:0000313" key="2">
    <source>
        <dbReference type="Proteomes" id="UP001479436"/>
    </source>
</evidence>
<sequence>MTSEAADPKFKVHQFSTLYLNEPIYFQVLLLDDSAFVWMGNTPTLETLAVAMPPRQGTNINATNLLGNSPTNAKNHFARRLTLKFKRQFFVSSQLPSDPEQQVFAEREIFRKLKDLFEQ</sequence>
<name>A0ABR2WDQ4_9FUNG</name>
<evidence type="ECO:0008006" key="3">
    <source>
        <dbReference type="Google" id="ProtNLM"/>
    </source>
</evidence>
<reference evidence="1 2" key="1">
    <citation type="submission" date="2023-04" db="EMBL/GenBank/DDBJ databases">
        <title>Genome of Basidiobolus ranarum AG-B5.</title>
        <authorList>
            <person name="Stajich J.E."/>
            <person name="Carter-House D."/>
            <person name="Gryganskyi A."/>
        </authorList>
    </citation>
    <scope>NUCLEOTIDE SEQUENCE [LARGE SCALE GENOMIC DNA]</scope>
    <source>
        <strain evidence="1 2">AG-B5</strain>
    </source>
</reference>
<dbReference type="PANTHER" id="PTHR33559">
    <property type="entry name" value="PROTEASOME ASSEMBLY CHAPERONE 4"/>
    <property type="match status" value="1"/>
</dbReference>
<dbReference type="Proteomes" id="UP001479436">
    <property type="component" value="Unassembled WGS sequence"/>
</dbReference>
<protein>
    <recommendedName>
        <fullName evidence="3">Proteasome assembly chaperone 4</fullName>
    </recommendedName>
</protein>
<dbReference type="InterPro" id="IPR032157">
    <property type="entry name" value="PAC4"/>
</dbReference>
<dbReference type="EMBL" id="JASJQH010003466">
    <property type="protein sequence ID" value="KAK9759616.1"/>
    <property type="molecule type" value="Genomic_DNA"/>
</dbReference>
<accession>A0ABR2WDQ4</accession>